<feature type="domain" description="Serine aminopeptidase S33" evidence="2">
    <location>
        <begin position="97"/>
        <end position="227"/>
    </location>
</feature>
<keyword evidence="1" id="KW-0472">Membrane</keyword>
<dbReference type="SUPFAM" id="SSF53474">
    <property type="entry name" value="alpha/beta-Hydrolases"/>
    <property type="match status" value="1"/>
</dbReference>
<keyword evidence="1" id="KW-0812">Transmembrane</keyword>
<keyword evidence="1" id="KW-1133">Transmembrane helix</keyword>
<reference evidence="3 4" key="1">
    <citation type="journal article" date="2018" name="Nat. Ecol. Evol.">
        <title>Pezizomycetes genomes reveal the molecular basis of ectomycorrhizal truffle lifestyle.</title>
        <authorList>
            <person name="Murat C."/>
            <person name="Payen T."/>
            <person name="Noel B."/>
            <person name="Kuo A."/>
            <person name="Morin E."/>
            <person name="Chen J."/>
            <person name="Kohler A."/>
            <person name="Krizsan K."/>
            <person name="Balestrini R."/>
            <person name="Da Silva C."/>
            <person name="Montanini B."/>
            <person name="Hainaut M."/>
            <person name="Levati E."/>
            <person name="Barry K.W."/>
            <person name="Belfiori B."/>
            <person name="Cichocki N."/>
            <person name="Clum A."/>
            <person name="Dockter R.B."/>
            <person name="Fauchery L."/>
            <person name="Guy J."/>
            <person name="Iotti M."/>
            <person name="Le Tacon F."/>
            <person name="Lindquist E.A."/>
            <person name="Lipzen A."/>
            <person name="Malagnac F."/>
            <person name="Mello A."/>
            <person name="Molinier V."/>
            <person name="Miyauchi S."/>
            <person name="Poulain J."/>
            <person name="Riccioni C."/>
            <person name="Rubini A."/>
            <person name="Sitrit Y."/>
            <person name="Splivallo R."/>
            <person name="Traeger S."/>
            <person name="Wang M."/>
            <person name="Zifcakova L."/>
            <person name="Wipf D."/>
            <person name="Zambonelli A."/>
            <person name="Paolocci F."/>
            <person name="Nowrousian M."/>
            <person name="Ottonello S."/>
            <person name="Baldrian P."/>
            <person name="Spatafora J.W."/>
            <person name="Henrissat B."/>
            <person name="Nagy L.G."/>
            <person name="Aury J.M."/>
            <person name="Wincker P."/>
            <person name="Grigoriev I.V."/>
            <person name="Bonfante P."/>
            <person name="Martin F.M."/>
        </authorList>
    </citation>
    <scope>NUCLEOTIDE SEQUENCE [LARGE SCALE GENOMIC DNA]</scope>
    <source>
        <strain evidence="3 4">CCBAS932</strain>
    </source>
</reference>
<dbReference type="GO" id="GO:0016020">
    <property type="term" value="C:membrane"/>
    <property type="evidence" value="ECO:0007669"/>
    <property type="project" value="TreeGrafter"/>
</dbReference>
<dbReference type="PANTHER" id="PTHR12277">
    <property type="entry name" value="ALPHA/BETA HYDROLASE DOMAIN-CONTAINING PROTEIN"/>
    <property type="match status" value="1"/>
</dbReference>
<sequence>MSSSETIFPYISSLYSYLKGAIVASTGLAVLLSALLYFKQSEIIYPRSVPAGARTSVPTPQEFGIDDWETVKLKTPDGEMLSNFLLRTSRRPQLGVTVLFMHGNAGNIGHRLPIARVFSEQMGCHIFILSYRGYGHSTGRPSEKGLMIDAQTALNYLLTNPSTAGTSIFIYGQSLGGALAIQLVAKNQDKVAGLILENTFRSIRTLIPTVFPPAKYLARLCHQIWPSEATLPAIKGVPVLFLSGLKDELVPPSHMKTLYDVCTSTKLWRELPEGTHNDTCAEENYFDYIYDFISDITSGHSMDEIKPASDDVKKI</sequence>
<dbReference type="InParanoid" id="A0A3N4KKZ8"/>
<evidence type="ECO:0000259" key="2">
    <source>
        <dbReference type="Pfam" id="PF12146"/>
    </source>
</evidence>
<feature type="transmembrane region" description="Helical" evidence="1">
    <location>
        <begin position="20"/>
        <end position="38"/>
    </location>
</feature>
<evidence type="ECO:0000256" key="1">
    <source>
        <dbReference type="SAM" id="Phobius"/>
    </source>
</evidence>
<dbReference type="GO" id="GO:0008474">
    <property type="term" value="F:palmitoyl-(protein) hydrolase activity"/>
    <property type="evidence" value="ECO:0007669"/>
    <property type="project" value="TreeGrafter"/>
</dbReference>
<keyword evidence="3" id="KW-0378">Hydrolase</keyword>
<dbReference type="FunCoup" id="A0A3N4KKZ8">
    <property type="interactions" value="628"/>
</dbReference>
<dbReference type="Gene3D" id="3.40.50.1820">
    <property type="entry name" value="alpha/beta hydrolase"/>
    <property type="match status" value="1"/>
</dbReference>
<organism evidence="3 4">
    <name type="scientific">Morchella conica CCBAS932</name>
    <dbReference type="NCBI Taxonomy" id="1392247"/>
    <lineage>
        <taxon>Eukaryota</taxon>
        <taxon>Fungi</taxon>
        <taxon>Dikarya</taxon>
        <taxon>Ascomycota</taxon>
        <taxon>Pezizomycotina</taxon>
        <taxon>Pezizomycetes</taxon>
        <taxon>Pezizales</taxon>
        <taxon>Morchellaceae</taxon>
        <taxon>Morchella</taxon>
    </lineage>
</organism>
<dbReference type="STRING" id="1392247.A0A3N4KKZ8"/>
<name>A0A3N4KKZ8_9PEZI</name>
<evidence type="ECO:0000313" key="4">
    <source>
        <dbReference type="Proteomes" id="UP000277580"/>
    </source>
</evidence>
<dbReference type="InterPro" id="IPR029058">
    <property type="entry name" value="AB_hydrolase_fold"/>
</dbReference>
<dbReference type="Pfam" id="PF12146">
    <property type="entry name" value="Hydrolase_4"/>
    <property type="match status" value="1"/>
</dbReference>
<evidence type="ECO:0000313" key="3">
    <source>
        <dbReference type="EMBL" id="RPB11236.1"/>
    </source>
</evidence>
<keyword evidence="4" id="KW-1185">Reference proteome</keyword>
<dbReference type="EMBL" id="ML119137">
    <property type="protein sequence ID" value="RPB11236.1"/>
    <property type="molecule type" value="Genomic_DNA"/>
</dbReference>
<gene>
    <name evidence="3" type="ORF">P167DRAFT_536964</name>
</gene>
<dbReference type="InterPro" id="IPR022742">
    <property type="entry name" value="Hydrolase_4"/>
</dbReference>
<protein>
    <submittedName>
        <fullName evidence="3">Alpha/beta-hydrolase</fullName>
    </submittedName>
</protein>
<dbReference type="PANTHER" id="PTHR12277:SF81">
    <property type="entry name" value="PROTEIN ABHD13"/>
    <property type="match status" value="1"/>
</dbReference>
<accession>A0A3N4KKZ8</accession>
<proteinExistence type="predicted"/>
<dbReference type="Proteomes" id="UP000277580">
    <property type="component" value="Unassembled WGS sequence"/>
</dbReference>
<dbReference type="AlphaFoldDB" id="A0A3N4KKZ8"/>
<dbReference type="OrthoDB" id="10249433at2759"/>